<dbReference type="EMBL" id="BLAL01000009">
    <property type="protein sequence ID" value="GES73659.1"/>
    <property type="molecule type" value="Genomic_DNA"/>
</dbReference>
<evidence type="ECO:0000256" key="1">
    <source>
        <dbReference type="SAM" id="Phobius"/>
    </source>
</evidence>
<comment type="caution">
    <text evidence="2">The sequence shown here is derived from an EMBL/GenBank/DDBJ whole genome shotgun (WGS) entry which is preliminary data.</text>
</comment>
<dbReference type="Proteomes" id="UP000615446">
    <property type="component" value="Unassembled WGS sequence"/>
</dbReference>
<protein>
    <submittedName>
        <fullName evidence="2">Uncharacterized protein</fullName>
    </submittedName>
</protein>
<name>A0A8H3KRU2_9GLOM</name>
<dbReference type="OrthoDB" id="2426064at2759"/>
<gene>
    <name evidence="2" type="ORF">RCL2_000117800</name>
</gene>
<keyword evidence="1" id="KW-0472">Membrane</keyword>
<accession>A0A8H3KRU2</accession>
<feature type="transmembrane region" description="Helical" evidence="1">
    <location>
        <begin position="49"/>
        <end position="70"/>
    </location>
</feature>
<keyword evidence="1" id="KW-1133">Transmembrane helix</keyword>
<organism evidence="2 3">
    <name type="scientific">Rhizophagus clarus</name>
    <dbReference type="NCBI Taxonomy" id="94130"/>
    <lineage>
        <taxon>Eukaryota</taxon>
        <taxon>Fungi</taxon>
        <taxon>Fungi incertae sedis</taxon>
        <taxon>Mucoromycota</taxon>
        <taxon>Glomeromycotina</taxon>
        <taxon>Glomeromycetes</taxon>
        <taxon>Glomerales</taxon>
        <taxon>Glomeraceae</taxon>
        <taxon>Rhizophagus</taxon>
    </lineage>
</organism>
<dbReference type="AlphaFoldDB" id="A0A8H3KRU2"/>
<feature type="transmembrane region" description="Helical" evidence="1">
    <location>
        <begin position="107"/>
        <end position="128"/>
    </location>
</feature>
<feature type="transmembrane region" description="Helical" evidence="1">
    <location>
        <begin position="148"/>
        <end position="169"/>
    </location>
</feature>
<proteinExistence type="predicted"/>
<evidence type="ECO:0000313" key="3">
    <source>
        <dbReference type="Proteomes" id="UP000615446"/>
    </source>
</evidence>
<feature type="transmembrane region" description="Helical" evidence="1">
    <location>
        <begin position="82"/>
        <end position="100"/>
    </location>
</feature>
<reference evidence="2" key="1">
    <citation type="submission" date="2019-10" db="EMBL/GenBank/DDBJ databases">
        <title>Conservation and host-specific expression of non-tandemly repeated heterogenous ribosome RNA gene in arbuscular mycorrhizal fungi.</title>
        <authorList>
            <person name="Maeda T."/>
            <person name="Kobayashi Y."/>
            <person name="Nakagawa T."/>
            <person name="Ezawa T."/>
            <person name="Yamaguchi K."/>
            <person name="Bino T."/>
            <person name="Nishimoto Y."/>
            <person name="Shigenobu S."/>
            <person name="Kawaguchi M."/>
        </authorList>
    </citation>
    <scope>NUCLEOTIDE SEQUENCE</scope>
    <source>
        <strain evidence="2">HR1</strain>
    </source>
</reference>
<keyword evidence="1" id="KW-0812">Transmembrane</keyword>
<evidence type="ECO:0000313" key="2">
    <source>
        <dbReference type="EMBL" id="GES73659.1"/>
    </source>
</evidence>
<sequence length="190" mass="22276">MSHYFEKLFRLAFNISKIHQKYQKFLLSQKFQYLRKLSITIPLHPLERLFVFIATIYIIISISLITEILGDQINGYMRVSDWLLFLTIPGLIICSIITIYTRSISHYIIFTIYNIIPILLYSSLVNFIKNLCKEIFCSEHASLFNISLTLFSLSALFELTFVSLGYIIWRKGIWKCGNEYEKAGHEKCHA</sequence>